<dbReference type="EMBL" id="EF089399">
    <property type="protein sequence ID" value="ABL97701.1"/>
    <property type="molecule type" value="Genomic_DNA"/>
</dbReference>
<proteinExistence type="predicted"/>
<accession>A4GHZ0</accession>
<sequence length="72" mass="8426">MFIYGVTKDKDNEKSYLVGSTIEEIDSYCEENSLEIVGRPEYVEPAMVAHHFIWVGKDKRPPILEISRPYKY</sequence>
<reference evidence="1" key="1">
    <citation type="journal article" date="2007" name="Environ. Microbiol.">
        <title>Proteorhodopsin photosystem gene clusters exhibit co-evolutionary trends and shared ancestry among diverse marine microbial phyla.</title>
        <authorList>
            <person name="McCarren J."/>
            <person name="Delong E.F."/>
        </authorList>
    </citation>
    <scope>NUCLEOTIDE SEQUENCE</scope>
</reference>
<gene>
    <name evidence="1" type="ORF">MBMO_EB0-39H12.0077</name>
</gene>
<name>A4GHZ0_9BACT</name>
<evidence type="ECO:0000313" key="1">
    <source>
        <dbReference type="EMBL" id="ABL97701.1"/>
    </source>
</evidence>
<protein>
    <submittedName>
        <fullName evidence="1">Uncharacterized protein</fullName>
    </submittedName>
</protein>
<dbReference type="AlphaFoldDB" id="A4GHZ0"/>
<organism evidence="1">
    <name type="scientific">uncultured marine bacterium EB0_39H12</name>
    <dbReference type="NCBI Taxonomy" id="415437"/>
    <lineage>
        <taxon>Bacteria</taxon>
        <taxon>environmental samples</taxon>
    </lineage>
</organism>